<name>A0ABT4H638_PAEAL</name>
<feature type="chain" id="PRO_5047097871" evidence="1">
    <location>
        <begin position="26"/>
        <end position="156"/>
    </location>
</feature>
<feature type="signal peptide" evidence="1">
    <location>
        <begin position="1"/>
        <end position="25"/>
    </location>
</feature>
<evidence type="ECO:0000313" key="3">
    <source>
        <dbReference type="Proteomes" id="UP001527181"/>
    </source>
</evidence>
<proteinExistence type="predicted"/>
<organism evidence="2 3">
    <name type="scientific">Paenibacillus alvei</name>
    <name type="common">Bacillus alvei</name>
    <dbReference type="NCBI Taxonomy" id="44250"/>
    <lineage>
        <taxon>Bacteria</taxon>
        <taxon>Bacillati</taxon>
        <taxon>Bacillota</taxon>
        <taxon>Bacilli</taxon>
        <taxon>Bacillales</taxon>
        <taxon>Paenibacillaceae</taxon>
        <taxon>Paenibacillus</taxon>
    </lineage>
</organism>
<evidence type="ECO:0000256" key="1">
    <source>
        <dbReference type="SAM" id="SignalP"/>
    </source>
</evidence>
<evidence type="ECO:0000313" key="2">
    <source>
        <dbReference type="EMBL" id="MCY9764453.1"/>
    </source>
</evidence>
<dbReference type="Gene3D" id="2.60.120.380">
    <property type="match status" value="1"/>
</dbReference>
<protein>
    <submittedName>
        <fullName evidence="2">Uncharacterized protein</fullName>
    </submittedName>
</protein>
<keyword evidence="3" id="KW-1185">Reference proteome</keyword>
<sequence>MRIKKMVSVLFASMLLLTMTQPAIAADVSTNVVGIGDTRDNALTLISNQPYDLFIANASDVDWYKWTNNSGKDRWILLDLRSNGGQTSLDLAAQIKYTETRESTLLYAEPTKPGSEFPAIIRNLYVPQGATLYVRASANKFVTQEQYRLNFIMYDV</sequence>
<gene>
    <name evidence="2" type="ORF">M5X12_28555</name>
</gene>
<dbReference type="RefSeq" id="WP_005549878.1">
    <property type="nucleotide sequence ID" value="NZ_JAKOBS010000048.1"/>
</dbReference>
<comment type="caution">
    <text evidence="2">The sequence shown here is derived from an EMBL/GenBank/DDBJ whole genome shotgun (WGS) entry which is preliminary data.</text>
</comment>
<keyword evidence="1" id="KW-0732">Signal</keyword>
<dbReference type="EMBL" id="JAMDNP010000088">
    <property type="protein sequence ID" value="MCY9764453.1"/>
    <property type="molecule type" value="Genomic_DNA"/>
</dbReference>
<reference evidence="2 3" key="1">
    <citation type="submission" date="2022-05" db="EMBL/GenBank/DDBJ databases">
        <title>Genome Sequencing of Bee-Associated Microbes.</title>
        <authorList>
            <person name="Dunlap C."/>
        </authorList>
    </citation>
    <scope>NUCLEOTIDE SEQUENCE [LARGE SCALE GENOMIC DNA]</scope>
    <source>
        <strain evidence="2 3">NRRL B-04010</strain>
    </source>
</reference>
<accession>A0ABT4H638</accession>
<dbReference type="Proteomes" id="UP001527181">
    <property type="component" value="Unassembled WGS sequence"/>
</dbReference>
<dbReference type="GeneID" id="94490251"/>